<dbReference type="CDD" id="cd10170">
    <property type="entry name" value="ASKHA_NBD_HSP70"/>
    <property type="match status" value="1"/>
</dbReference>
<dbReference type="InterPro" id="IPR043129">
    <property type="entry name" value="ATPase_NBD"/>
</dbReference>
<gene>
    <name evidence="2" type="ORF">H9966_05615</name>
</gene>
<dbReference type="EMBL" id="DXBE01000042">
    <property type="protein sequence ID" value="HIZ69350.1"/>
    <property type="molecule type" value="Genomic_DNA"/>
</dbReference>
<comment type="caution">
    <text evidence="2">The sequence shown here is derived from an EMBL/GenBank/DDBJ whole genome shotgun (WGS) entry which is preliminary data.</text>
</comment>
<sequence>MTDSENIVTTAVASVILGTETYVPLSTPLKDICKRGYVASGDIIDVIMFHDYLSGINDETYYSDIEDFEFGNNTISDAIEYFVDAWESHVDADVAESTSYSELIASFTNLLLFDTCYYTRTSPIPWNKRKETNRFATIVKEKYNISLPMKKVHSAKSIGDLMDIVDEVMEEEQGSNGNSETPSNATLTSQKGSCDIQIESNMDYRNKNTEYIIGIDLGHGETSAAICPLLWDKPIEQLDRAKDLEMGSNKKVLPSAITILENRDAFIGDRAFRSDILKKASVNVCFKQAPKDINGPKEQLMIRFMHEVYNSILENNPSNLKEGNHCVYIATPSGWNAEQQKLYMEMAKQAGLPIAGVTKESRAAFVCAQKDATSGLGRNVNRGAVVFDMGSSTLDFTYMNLSKGDKLIDNGYNCGASFIEKTILQNVEEKTEVVREFEKKYPKLKDRLLFEARTVKERVYFDPTAKVKKFVNFEELIEDDEDFEDERFKLMFAPGELDKLLESVGYIKQIEDEPPRRGNRRPRKCRR</sequence>
<proteinExistence type="predicted"/>
<reference evidence="2" key="2">
    <citation type="submission" date="2021-04" db="EMBL/GenBank/DDBJ databases">
        <authorList>
            <person name="Gilroy R."/>
        </authorList>
    </citation>
    <scope>NUCLEOTIDE SEQUENCE</scope>
    <source>
        <strain evidence="2">ChiHecec3B27-8219</strain>
    </source>
</reference>
<accession>A0A9D2JVP3</accession>
<dbReference type="AlphaFoldDB" id="A0A9D2JVP3"/>
<feature type="compositionally biased region" description="Polar residues" evidence="1">
    <location>
        <begin position="174"/>
        <end position="190"/>
    </location>
</feature>
<dbReference type="SUPFAM" id="SSF53067">
    <property type="entry name" value="Actin-like ATPase domain"/>
    <property type="match status" value="1"/>
</dbReference>
<organism evidence="2 3">
    <name type="scientific">Candidatus Prevotella avicola</name>
    <dbReference type="NCBI Taxonomy" id="2838738"/>
    <lineage>
        <taxon>Bacteria</taxon>
        <taxon>Pseudomonadati</taxon>
        <taxon>Bacteroidota</taxon>
        <taxon>Bacteroidia</taxon>
        <taxon>Bacteroidales</taxon>
        <taxon>Prevotellaceae</taxon>
        <taxon>Prevotella</taxon>
    </lineage>
</organism>
<evidence type="ECO:0000313" key="3">
    <source>
        <dbReference type="Proteomes" id="UP000824055"/>
    </source>
</evidence>
<dbReference type="Proteomes" id="UP000824055">
    <property type="component" value="Unassembled WGS sequence"/>
</dbReference>
<evidence type="ECO:0000313" key="2">
    <source>
        <dbReference type="EMBL" id="HIZ69350.1"/>
    </source>
</evidence>
<dbReference type="Gene3D" id="3.90.640.10">
    <property type="entry name" value="Actin, Chain A, domain 4"/>
    <property type="match status" value="1"/>
</dbReference>
<protein>
    <submittedName>
        <fullName evidence="2">Uncharacterized protein</fullName>
    </submittedName>
</protein>
<dbReference type="Gene3D" id="3.30.420.40">
    <property type="match status" value="2"/>
</dbReference>
<name>A0A9D2JVP3_9BACT</name>
<reference evidence="2" key="1">
    <citation type="journal article" date="2021" name="PeerJ">
        <title>Extensive microbial diversity within the chicken gut microbiome revealed by metagenomics and culture.</title>
        <authorList>
            <person name="Gilroy R."/>
            <person name="Ravi A."/>
            <person name="Getino M."/>
            <person name="Pursley I."/>
            <person name="Horton D.L."/>
            <person name="Alikhan N.F."/>
            <person name="Baker D."/>
            <person name="Gharbi K."/>
            <person name="Hall N."/>
            <person name="Watson M."/>
            <person name="Adriaenssens E.M."/>
            <person name="Foster-Nyarko E."/>
            <person name="Jarju S."/>
            <person name="Secka A."/>
            <person name="Antonio M."/>
            <person name="Oren A."/>
            <person name="Chaudhuri R.R."/>
            <person name="La Ragione R."/>
            <person name="Hildebrand F."/>
            <person name="Pallen M.J."/>
        </authorList>
    </citation>
    <scope>NUCLEOTIDE SEQUENCE</scope>
    <source>
        <strain evidence="2">ChiHecec3B27-8219</strain>
    </source>
</reference>
<feature type="non-terminal residue" evidence="2">
    <location>
        <position position="527"/>
    </location>
</feature>
<feature type="region of interest" description="Disordered" evidence="1">
    <location>
        <begin position="170"/>
        <end position="190"/>
    </location>
</feature>
<evidence type="ECO:0000256" key="1">
    <source>
        <dbReference type="SAM" id="MobiDB-lite"/>
    </source>
</evidence>